<dbReference type="SUPFAM" id="SSF81301">
    <property type="entry name" value="Nucleotidyltransferase"/>
    <property type="match status" value="1"/>
</dbReference>
<evidence type="ECO:0000256" key="3">
    <source>
        <dbReference type="ARBA" id="ARBA00012417"/>
    </source>
</evidence>
<feature type="compositionally biased region" description="Polar residues" evidence="15">
    <location>
        <begin position="314"/>
        <end position="326"/>
    </location>
</feature>
<comment type="caution">
    <text evidence="17">The sequence shown here is derived from an EMBL/GenBank/DDBJ whole genome shotgun (WGS) entry which is preliminary data.</text>
</comment>
<dbReference type="PRINTS" id="PR00870">
    <property type="entry name" value="DNAPOLXBETA"/>
</dbReference>
<evidence type="ECO:0000256" key="5">
    <source>
        <dbReference type="ARBA" id="ARBA00022634"/>
    </source>
</evidence>
<feature type="region of interest" description="Disordered" evidence="15">
    <location>
        <begin position="256"/>
        <end position="300"/>
    </location>
</feature>
<dbReference type="GeneID" id="92033509"/>
<dbReference type="Gene3D" id="1.10.150.20">
    <property type="entry name" value="5' to 3' exonuclease, C-terminal subdomain"/>
    <property type="match status" value="1"/>
</dbReference>
<accession>A0ABR1LNJ8</accession>
<keyword evidence="11" id="KW-0238">DNA-binding</keyword>
<feature type="domain" description="BRCT" evidence="16">
    <location>
        <begin position="145"/>
        <end position="245"/>
    </location>
</feature>
<feature type="region of interest" description="Disordered" evidence="15">
    <location>
        <begin position="45"/>
        <end position="88"/>
    </location>
</feature>
<dbReference type="CDD" id="cd00141">
    <property type="entry name" value="NT_POLXc"/>
    <property type="match status" value="1"/>
</dbReference>
<keyword evidence="10" id="KW-0239">DNA-directed DNA polymerase</keyword>
<dbReference type="InterPro" id="IPR018944">
    <property type="entry name" value="DNA_pol_lambd_fingers_domain"/>
</dbReference>
<keyword evidence="5" id="KW-0237">DNA synthesis</keyword>
<dbReference type="EC" id="2.7.7.7" evidence="3"/>
<evidence type="ECO:0000256" key="6">
    <source>
        <dbReference type="ARBA" id="ARBA00022679"/>
    </source>
</evidence>
<feature type="compositionally biased region" description="Basic and acidic residues" evidence="15">
    <location>
        <begin position="398"/>
        <end position="409"/>
    </location>
</feature>
<dbReference type="PROSITE" id="PS00522">
    <property type="entry name" value="DNA_POLYMERASE_X"/>
    <property type="match status" value="1"/>
</dbReference>
<evidence type="ECO:0000313" key="17">
    <source>
        <dbReference type="EMBL" id="KAK7536299.1"/>
    </source>
</evidence>
<dbReference type="SMART" id="SM00483">
    <property type="entry name" value="POLXc"/>
    <property type="match status" value="1"/>
</dbReference>
<comment type="catalytic activity">
    <reaction evidence="14">
        <text>DNA(n) + a 2'-deoxyribonucleoside 5'-triphosphate = DNA(n+1) + diphosphate</text>
        <dbReference type="Rhea" id="RHEA:22508"/>
        <dbReference type="Rhea" id="RHEA-COMP:17339"/>
        <dbReference type="Rhea" id="RHEA-COMP:17340"/>
        <dbReference type="ChEBI" id="CHEBI:33019"/>
        <dbReference type="ChEBI" id="CHEBI:61560"/>
        <dbReference type="ChEBI" id="CHEBI:173112"/>
        <dbReference type="EC" id="2.7.7.7"/>
    </reaction>
</comment>
<feature type="region of interest" description="Disordered" evidence="15">
    <location>
        <begin position="106"/>
        <end position="127"/>
    </location>
</feature>
<feature type="compositionally biased region" description="Low complexity" evidence="15">
    <location>
        <begin position="62"/>
        <end position="79"/>
    </location>
</feature>
<dbReference type="InterPro" id="IPR036420">
    <property type="entry name" value="BRCT_dom_sf"/>
</dbReference>
<dbReference type="PRINTS" id="PR00869">
    <property type="entry name" value="DNAPOLX"/>
</dbReference>
<comment type="similarity">
    <text evidence="2">Belongs to the DNA polymerase type-X family.</text>
</comment>
<dbReference type="Pfam" id="PF14791">
    <property type="entry name" value="DNA_pol_B_thumb"/>
    <property type="match status" value="1"/>
</dbReference>
<dbReference type="InterPro" id="IPR002054">
    <property type="entry name" value="DNA-dir_DNA_pol_X"/>
</dbReference>
<evidence type="ECO:0000256" key="13">
    <source>
        <dbReference type="ARBA" id="ARBA00023239"/>
    </source>
</evidence>
<dbReference type="InterPro" id="IPR043519">
    <property type="entry name" value="NT_sf"/>
</dbReference>
<comment type="cofactor">
    <cofactor evidence="1">
        <name>Mn(2+)</name>
        <dbReference type="ChEBI" id="CHEBI:29035"/>
    </cofactor>
</comment>
<dbReference type="InterPro" id="IPR010996">
    <property type="entry name" value="HHH_MUS81"/>
</dbReference>
<keyword evidence="13" id="KW-0456">Lyase</keyword>
<dbReference type="InterPro" id="IPR029398">
    <property type="entry name" value="PolB_thumb"/>
</dbReference>
<dbReference type="InterPro" id="IPR002008">
    <property type="entry name" value="DNA_pol_X_beta-like"/>
</dbReference>
<dbReference type="Pfam" id="PF14792">
    <property type="entry name" value="DNA_pol_B_palm"/>
    <property type="match status" value="1"/>
</dbReference>
<evidence type="ECO:0000256" key="10">
    <source>
        <dbReference type="ARBA" id="ARBA00022932"/>
    </source>
</evidence>
<evidence type="ECO:0000256" key="14">
    <source>
        <dbReference type="ARBA" id="ARBA00049244"/>
    </source>
</evidence>
<keyword evidence="7" id="KW-0548">Nucleotidyltransferase</keyword>
<dbReference type="InterPro" id="IPR022312">
    <property type="entry name" value="DNA_pol_X"/>
</dbReference>
<dbReference type="PANTHER" id="PTHR11276">
    <property type="entry name" value="DNA POLYMERASE TYPE-X FAMILY MEMBER"/>
    <property type="match status" value="1"/>
</dbReference>
<feature type="region of interest" description="Disordered" evidence="15">
    <location>
        <begin position="348"/>
        <end position="409"/>
    </location>
</feature>
<evidence type="ECO:0000259" key="16">
    <source>
        <dbReference type="PROSITE" id="PS50172"/>
    </source>
</evidence>
<dbReference type="PANTHER" id="PTHR11276:SF28">
    <property type="entry name" value="DNA POLYMERASE LAMBDA"/>
    <property type="match status" value="1"/>
</dbReference>
<feature type="compositionally biased region" description="Low complexity" evidence="15">
    <location>
        <begin position="263"/>
        <end position="276"/>
    </location>
</feature>
<evidence type="ECO:0000256" key="2">
    <source>
        <dbReference type="ARBA" id="ARBA00008323"/>
    </source>
</evidence>
<sequence length="757" mass="85406">MDQSDSLRRKERLFNAIFAMDQDDEDDVDINEGWNVSLGRTNSTFNGHHHQSHQSLGDNIASSSLTRPSSSRNTTSRQSYTLSTDLDRTNTSDNKISFAEEMPGAELHQHEDTKASADPPLTSFAKLPRGRGAKMRDAKISLVPEDQRIFKDLVFFFFPNNDAHAGRRMRITKTLEYGATWVVEWCPYISHVIVDKNFQFDKMKDWLKKHSFPEHFPQGAKVVSESWPSDCIIYKSLTDADSPQYRVTGYNPNPKAAVISGEPSSIQSSQSLQLKPSKQDMMAREPNTQSQEEGSLGNTKDVIDVRAILDSADFNKQPSESSQDSDTIQHRPKSDDLLDKIIAEAKKTAHLPLDSEDEEISTVPSEDEGTDAEDQPRKKRAKKYSSASKQKETWQCMKKNDGKGDRENPNARTIEILTEMGHYYDRVGDEWRCRAYRRAVSTLKKQDQKVMSKEEAFELPFIGERLATKIEEIVWTNRLRRYDATLVDPMDAAMQTFMQIYGVGVSQASKWVMRGFKTLNDLRANNVPLTPAQQVGIDHYQDFNTRIPRDEVTQHAALVTAALHRIDPGFTVTVGGSYRRGSASCGDIDMLVSHPNAPLARLHAVVLDELVPQLMHAGYLKVALAAASRSETGSKWHGACALPGSAYITTKHAEIISGEIEELPEGPWRRIDLLLVPHTELGAALIYFTGNDIFNRSIRLLASRKGMRLNQRGLYKNVMRGRSREKLTEGELVEGADEKKIFEILGVPWRRPEHRIC</sequence>
<keyword evidence="6" id="KW-0808">Transferase</keyword>
<feature type="compositionally biased region" description="Acidic residues" evidence="15">
    <location>
        <begin position="354"/>
        <end position="373"/>
    </location>
</feature>
<evidence type="ECO:0000256" key="1">
    <source>
        <dbReference type="ARBA" id="ARBA00001936"/>
    </source>
</evidence>
<dbReference type="Gene3D" id="3.40.50.10190">
    <property type="entry name" value="BRCT domain"/>
    <property type="match status" value="1"/>
</dbReference>
<proteinExistence type="inferred from homology"/>
<evidence type="ECO:0000256" key="7">
    <source>
        <dbReference type="ARBA" id="ARBA00022695"/>
    </source>
</evidence>
<dbReference type="Pfam" id="PF14716">
    <property type="entry name" value="HHH_8"/>
    <property type="match status" value="1"/>
</dbReference>
<dbReference type="InterPro" id="IPR037160">
    <property type="entry name" value="DNA_Pol_thumb_sf"/>
</dbReference>
<protein>
    <recommendedName>
        <fullName evidence="4">DNA polymerase lambda</fullName>
        <ecNumber evidence="3">2.7.7.7</ecNumber>
    </recommendedName>
</protein>
<evidence type="ECO:0000256" key="9">
    <source>
        <dbReference type="ARBA" id="ARBA00022763"/>
    </source>
</evidence>
<keyword evidence="12" id="KW-0234">DNA repair</keyword>
<feature type="compositionally biased region" description="Polar residues" evidence="15">
    <location>
        <begin position="286"/>
        <end position="298"/>
    </location>
</feature>
<dbReference type="InterPro" id="IPR027421">
    <property type="entry name" value="DNA_pol_lamdba_lyase_dom_sf"/>
</dbReference>
<dbReference type="InterPro" id="IPR028207">
    <property type="entry name" value="DNA_pol_B_palm_palm"/>
</dbReference>
<dbReference type="PROSITE" id="PS50172">
    <property type="entry name" value="BRCT"/>
    <property type="match status" value="1"/>
</dbReference>
<keyword evidence="18" id="KW-1185">Reference proteome</keyword>
<dbReference type="Gene3D" id="3.30.460.10">
    <property type="entry name" value="Beta Polymerase, domain 2"/>
    <property type="match status" value="1"/>
</dbReference>
<dbReference type="InterPro" id="IPR001357">
    <property type="entry name" value="BRCT_dom"/>
</dbReference>
<dbReference type="SUPFAM" id="SSF81585">
    <property type="entry name" value="PsbU/PolX domain-like"/>
    <property type="match status" value="1"/>
</dbReference>
<gene>
    <name evidence="17" type="ORF">J3D65DRAFT_628088</name>
</gene>
<evidence type="ECO:0000313" key="18">
    <source>
        <dbReference type="Proteomes" id="UP001360953"/>
    </source>
</evidence>
<dbReference type="Gene3D" id="1.10.150.110">
    <property type="entry name" value="DNA polymerase beta, N-terminal domain-like"/>
    <property type="match status" value="1"/>
</dbReference>
<dbReference type="Pfam" id="PF10391">
    <property type="entry name" value="DNA_pol_lambd_f"/>
    <property type="match status" value="1"/>
</dbReference>
<evidence type="ECO:0000256" key="11">
    <source>
        <dbReference type="ARBA" id="ARBA00023125"/>
    </source>
</evidence>
<organism evidence="17 18">
    <name type="scientific">Phyllosticta citribraziliensis</name>
    <dbReference type="NCBI Taxonomy" id="989973"/>
    <lineage>
        <taxon>Eukaryota</taxon>
        <taxon>Fungi</taxon>
        <taxon>Dikarya</taxon>
        <taxon>Ascomycota</taxon>
        <taxon>Pezizomycotina</taxon>
        <taxon>Dothideomycetes</taxon>
        <taxon>Dothideomycetes incertae sedis</taxon>
        <taxon>Botryosphaeriales</taxon>
        <taxon>Phyllostictaceae</taxon>
        <taxon>Phyllosticta</taxon>
    </lineage>
</organism>
<dbReference type="Proteomes" id="UP001360953">
    <property type="component" value="Unassembled WGS sequence"/>
</dbReference>
<evidence type="ECO:0000256" key="4">
    <source>
        <dbReference type="ARBA" id="ARBA00016513"/>
    </source>
</evidence>
<dbReference type="SUPFAM" id="SSF52113">
    <property type="entry name" value="BRCT domain"/>
    <property type="match status" value="1"/>
</dbReference>
<evidence type="ECO:0000256" key="8">
    <source>
        <dbReference type="ARBA" id="ARBA00022705"/>
    </source>
</evidence>
<feature type="region of interest" description="Disordered" evidence="15">
    <location>
        <begin position="313"/>
        <end position="332"/>
    </location>
</feature>
<keyword evidence="8" id="KW-0235">DNA replication</keyword>
<reference evidence="17 18" key="1">
    <citation type="submission" date="2024-04" db="EMBL/GenBank/DDBJ databases">
        <title>Phyllosticta paracitricarpa is synonymous to the EU quarantine fungus P. citricarpa based on phylogenomic analyses.</title>
        <authorList>
            <consortium name="Lawrence Berkeley National Laboratory"/>
            <person name="Van ingen-buijs V.A."/>
            <person name="Van westerhoven A.C."/>
            <person name="Haridas S."/>
            <person name="Skiadas P."/>
            <person name="Martin F."/>
            <person name="Groenewald J.Z."/>
            <person name="Crous P.W."/>
            <person name="Seidl M.F."/>
        </authorList>
    </citation>
    <scope>NUCLEOTIDE SEQUENCE [LARGE SCALE GENOMIC DNA]</scope>
    <source>
        <strain evidence="17 18">CPC 17464</strain>
    </source>
</reference>
<name>A0ABR1LNJ8_9PEZI</name>
<dbReference type="InterPro" id="IPR019843">
    <property type="entry name" value="DNA_pol-X_BS"/>
</dbReference>
<evidence type="ECO:0000256" key="12">
    <source>
        <dbReference type="ARBA" id="ARBA00023204"/>
    </source>
</evidence>
<dbReference type="Gene3D" id="3.30.210.10">
    <property type="entry name" value="DNA polymerase, thumb domain"/>
    <property type="match status" value="1"/>
</dbReference>
<keyword evidence="9" id="KW-0227">DNA damage</keyword>
<evidence type="ECO:0000256" key="15">
    <source>
        <dbReference type="SAM" id="MobiDB-lite"/>
    </source>
</evidence>
<dbReference type="SUPFAM" id="SSF47802">
    <property type="entry name" value="DNA polymerase beta, N-terminal domain-like"/>
    <property type="match status" value="1"/>
</dbReference>
<dbReference type="RefSeq" id="XP_066654715.1">
    <property type="nucleotide sequence ID" value="XM_066800603.1"/>
</dbReference>
<dbReference type="EMBL" id="JBBPEH010000007">
    <property type="protein sequence ID" value="KAK7536299.1"/>
    <property type="molecule type" value="Genomic_DNA"/>
</dbReference>